<keyword evidence="8 9" id="KW-0807">Transducer</keyword>
<keyword evidence="6 10" id="KW-0472">Membrane</keyword>
<dbReference type="GO" id="GO:0007218">
    <property type="term" value="P:neuropeptide signaling pathway"/>
    <property type="evidence" value="ECO:0007669"/>
    <property type="project" value="TreeGrafter"/>
</dbReference>
<evidence type="ECO:0000259" key="11">
    <source>
        <dbReference type="PROSITE" id="PS50262"/>
    </source>
</evidence>
<feature type="transmembrane region" description="Helical" evidence="10">
    <location>
        <begin position="40"/>
        <end position="63"/>
    </location>
</feature>
<evidence type="ECO:0000256" key="3">
    <source>
        <dbReference type="ARBA" id="ARBA00022692"/>
    </source>
</evidence>
<evidence type="ECO:0000256" key="2">
    <source>
        <dbReference type="ARBA" id="ARBA00022475"/>
    </source>
</evidence>
<dbReference type="PRINTS" id="PR00237">
    <property type="entry name" value="GPCRRHODOPSN"/>
</dbReference>
<feature type="transmembrane region" description="Helical" evidence="10">
    <location>
        <begin position="294"/>
        <end position="314"/>
    </location>
</feature>
<dbReference type="Proteomes" id="UP000186922">
    <property type="component" value="Unassembled WGS sequence"/>
</dbReference>
<dbReference type="PANTHER" id="PTHR24230">
    <property type="entry name" value="G-PROTEIN COUPLED RECEPTOR"/>
    <property type="match status" value="1"/>
</dbReference>
<evidence type="ECO:0000256" key="5">
    <source>
        <dbReference type="ARBA" id="ARBA00023040"/>
    </source>
</evidence>
<dbReference type="GO" id="GO:0008528">
    <property type="term" value="F:G protein-coupled peptide receptor activity"/>
    <property type="evidence" value="ECO:0007669"/>
    <property type="project" value="TreeGrafter"/>
</dbReference>
<evidence type="ECO:0000256" key="7">
    <source>
        <dbReference type="ARBA" id="ARBA00023170"/>
    </source>
</evidence>
<keyword evidence="3 9" id="KW-0812">Transmembrane</keyword>
<sequence>MAEDVPTLLPISLTSMQPNQTYEDSIRELGFDVVSWRTKVIVLSIMYVAGLIGNGIVFVMLLRRRLGVSPAIRHVILNLVVADIFVVNFCILTLAVWHYTVQWMAGDLMCRISKYLQMFSLYASTFIVVVISMDRCIAIVSPLNMMDKQKWNQRLANTAWALAAIFSIPQAVIFRVQKAPTSEFDFYQCVTFGAYTENWQEPLYTTFTLLVNFLLPLIIIISCYALILYKLFSNGLVDKRADPRTSATNSYLREVDFTASNGIKRSSSVSQPYNVHDNPSLSIRSAKLRKARTTSFWISVLIVTTFLICWGPYYVRMVGSFVWENSVDEHVDNFVFFFGIFNSVLNPVIYGAFHIFSRASRHNRSGYISPRERLQQACHQRGGGGGTHCQTDRSSPSFFRECQYIDISPTGRTKSSFI</sequence>
<dbReference type="PROSITE" id="PS00237">
    <property type="entry name" value="G_PROTEIN_RECEP_F1_1"/>
    <property type="match status" value="1"/>
</dbReference>
<gene>
    <name evidence="12" type="primary">RvY_07899-1</name>
    <name evidence="12" type="synonym">RvY_07899.1</name>
    <name evidence="12" type="ORF">RvY_07899</name>
</gene>
<dbReference type="PANTHER" id="PTHR24230:SF163">
    <property type="entry name" value="CORAZONIN RECEPTOR, ISOFORM B"/>
    <property type="match status" value="1"/>
</dbReference>
<evidence type="ECO:0000256" key="9">
    <source>
        <dbReference type="RuleBase" id="RU000688"/>
    </source>
</evidence>
<comment type="similarity">
    <text evidence="9">Belongs to the G-protein coupled receptor 1 family.</text>
</comment>
<feature type="transmembrane region" description="Helical" evidence="10">
    <location>
        <begin position="119"/>
        <end position="143"/>
    </location>
</feature>
<feature type="transmembrane region" description="Helical" evidence="10">
    <location>
        <begin position="155"/>
        <end position="176"/>
    </location>
</feature>
<feature type="transmembrane region" description="Helical" evidence="10">
    <location>
        <begin position="209"/>
        <end position="232"/>
    </location>
</feature>
<reference evidence="12 13" key="1">
    <citation type="journal article" date="2016" name="Nat. Commun.">
        <title>Extremotolerant tardigrade genome and improved radiotolerance of human cultured cells by tardigrade-unique protein.</title>
        <authorList>
            <person name="Hashimoto T."/>
            <person name="Horikawa D.D."/>
            <person name="Saito Y."/>
            <person name="Kuwahara H."/>
            <person name="Kozuka-Hata H."/>
            <person name="Shin-I T."/>
            <person name="Minakuchi Y."/>
            <person name="Ohishi K."/>
            <person name="Motoyama A."/>
            <person name="Aizu T."/>
            <person name="Enomoto A."/>
            <person name="Kondo K."/>
            <person name="Tanaka S."/>
            <person name="Hara Y."/>
            <person name="Koshikawa S."/>
            <person name="Sagara H."/>
            <person name="Miura T."/>
            <person name="Yokobori S."/>
            <person name="Miyagawa K."/>
            <person name="Suzuki Y."/>
            <person name="Kubo T."/>
            <person name="Oyama M."/>
            <person name="Kohara Y."/>
            <person name="Fujiyama A."/>
            <person name="Arakawa K."/>
            <person name="Katayama T."/>
            <person name="Toyoda A."/>
            <person name="Kunieda T."/>
        </authorList>
    </citation>
    <scope>NUCLEOTIDE SEQUENCE [LARGE SCALE GENOMIC DNA]</scope>
    <source>
        <strain evidence="12 13">YOKOZUNA-1</strain>
    </source>
</reference>
<evidence type="ECO:0000256" key="10">
    <source>
        <dbReference type="SAM" id="Phobius"/>
    </source>
</evidence>
<evidence type="ECO:0000256" key="1">
    <source>
        <dbReference type="ARBA" id="ARBA00004651"/>
    </source>
</evidence>
<keyword evidence="13" id="KW-1185">Reference proteome</keyword>
<dbReference type="GO" id="GO:0005886">
    <property type="term" value="C:plasma membrane"/>
    <property type="evidence" value="ECO:0007669"/>
    <property type="project" value="UniProtKB-SubCell"/>
</dbReference>
<feature type="transmembrane region" description="Helical" evidence="10">
    <location>
        <begin position="334"/>
        <end position="356"/>
    </location>
</feature>
<dbReference type="InterPro" id="IPR000276">
    <property type="entry name" value="GPCR_Rhodpsn"/>
</dbReference>
<evidence type="ECO:0000313" key="13">
    <source>
        <dbReference type="Proteomes" id="UP000186922"/>
    </source>
</evidence>
<evidence type="ECO:0000256" key="4">
    <source>
        <dbReference type="ARBA" id="ARBA00022989"/>
    </source>
</evidence>
<keyword evidence="4 10" id="KW-1133">Transmembrane helix</keyword>
<name>A0A1D1V9T5_RAMVA</name>
<proteinExistence type="inferred from homology"/>
<dbReference type="Pfam" id="PF00001">
    <property type="entry name" value="7tm_1"/>
    <property type="match status" value="1"/>
</dbReference>
<dbReference type="Gene3D" id="1.20.1070.10">
    <property type="entry name" value="Rhodopsin 7-helix transmembrane proteins"/>
    <property type="match status" value="1"/>
</dbReference>
<evidence type="ECO:0000313" key="12">
    <source>
        <dbReference type="EMBL" id="GAU96457.1"/>
    </source>
</evidence>
<feature type="domain" description="G-protein coupled receptors family 1 profile" evidence="11">
    <location>
        <begin position="53"/>
        <end position="350"/>
    </location>
</feature>
<keyword evidence="7 9" id="KW-0675">Receptor</keyword>
<comment type="subcellular location">
    <subcellularLocation>
        <location evidence="1">Cell membrane</location>
        <topology evidence="1">Multi-pass membrane protein</topology>
    </subcellularLocation>
</comment>
<keyword evidence="2" id="KW-1003">Cell membrane</keyword>
<dbReference type="PROSITE" id="PS50262">
    <property type="entry name" value="G_PROTEIN_RECEP_F1_2"/>
    <property type="match status" value="1"/>
</dbReference>
<evidence type="ECO:0000256" key="8">
    <source>
        <dbReference type="ARBA" id="ARBA00023224"/>
    </source>
</evidence>
<keyword evidence="5 9" id="KW-0297">G-protein coupled receptor</keyword>
<feature type="transmembrane region" description="Helical" evidence="10">
    <location>
        <begin position="75"/>
        <end position="99"/>
    </location>
</feature>
<dbReference type="AlphaFoldDB" id="A0A1D1V9T5"/>
<dbReference type="SUPFAM" id="SSF81321">
    <property type="entry name" value="Family A G protein-coupled receptor-like"/>
    <property type="match status" value="1"/>
</dbReference>
<dbReference type="EMBL" id="BDGG01000003">
    <property type="protein sequence ID" value="GAU96457.1"/>
    <property type="molecule type" value="Genomic_DNA"/>
</dbReference>
<dbReference type="InterPro" id="IPR017452">
    <property type="entry name" value="GPCR_Rhodpsn_7TM"/>
</dbReference>
<dbReference type="STRING" id="947166.A0A1D1V9T5"/>
<evidence type="ECO:0000256" key="6">
    <source>
        <dbReference type="ARBA" id="ARBA00023136"/>
    </source>
</evidence>
<organism evidence="12 13">
    <name type="scientific">Ramazzottius varieornatus</name>
    <name type="common">Water bear</name>
    <name type="synonym">Tardigrade</name>
    <dbReference type="NCBI Taxonomy" id="947166"/>
    <lineage>
        <taxon>Eukaryota</taxon>
        <taxon>Metazoa</taxon>
        <taxon>Ecdysozoa</taxon>
        <taxon>Tardigrada</taxon>
        <taxon>Eutardigrada</taxon>
        <taxon>Parachela</taxon>
        <taxon>Hypsibioidea</taxon>
        <taxon>Ramazzottiidae</taxon>
        <taxon>Ramazzottius</taxon>
    </lineage>
</organism>
<accession>A0A1D1V9T5</accession>
<dbReference type="OrthoDB" id="6022667at2759"/>
<protein>
    <recommendedName>
        <fullName evidence="11">G-protein coupled receptors family 1 profile domain-containing protein</fullName>
    </recommendedName>
</protein>
<comment type="caution">
    <text evidence="12">The sequence shown here is derived from an EMBL/GenBank/DDBJ whole genome shotgun (WGS) entry which is preliminary data.</text>
</comment>